<evidence type="ECO:0000313" key="11">
    <source>
        <dbReference type="EMBL" id="KAF2904855.1"/>
    </source>
</evidence>
<keyword evidence="4 10" id="KW-0812">Transmembrane</keyword>
<dbReference type="GO" id="GO:0004984">
    <property type="term" value="F:olfactory receptor activity"/>
    <property type="evidence" value="ECO:0007669"/>
    <property type="project" value="InterPro"/>
</dbReference>
<keyword evidence="6 10" id="KW-1133">Transmembrane helix</keyword>
<dbReference type="Pfam" id="PF02949">
    <property type="entry name" value="7tm_6"/>
    <property type="match status" value="1"/>
</dbReference>
<evidence type="ECO:0000256" key="9">
    <source>
        <dbReference type="ARBA" id="ARBA00023224"/>
    </source>
</evidence>
<dbReference type="EMBL" id="VTPC01000663">
    <property type="protein sequence ID" value="KAF2904855.1"/>
    <property type="molecule type" value="Genomic_DNA"/>
</dbReference>
<feature type="transmembrane region" description="Helical" evidence="10">
    <location>
        <begin position="67"/>
        <end position="86"/>
    </location>
</feature>
<feature type="transmembrane region" description="Helical" evidence="10">
    <location>
        <begin position="37"/>
        <end position="55"/>
    </location>
</feature>
<feature type="transmembrane region" description="Helical" evidence="10">
    <location>
        <begin position="349"/>
        <end position="369"/>
    </location>
</feature>
<protein>
    <recommendedName>
        <fullName evidence="10">Odorant receptor</fullName>
    </recommendedName>
</protein>
<evidence type="ECO:0000256" key="6">
    <source>
        <dbReference type="ARBA" id="ARBA00022989"/>
    </source>
</evidence>
<organism evidence="11 12">
    <name type="scientific">Ignelater luminosus</name>
    <name type="common">Cucubano</name>
    <name type="synonym">Pyrophorus luminosus</name>
    <dbReference type="NCBI Taxonomy" id="2038154"/>
    <lineage>
        <taxon>Eukaryota</taxon>
        <taxon>Metazoa</taxon>
        <taxon>Ecdysozoa</taxon>
        <taxon>Arthropoda</taxon>
        <taxon>Hexapoda</taxon>
        <taxon>Insecta</taxon>
        <taxon>Pterygota</taxon>
        <taxon>Neoptera</taxon>
        <taxon>Endopterygota</taxon>
        <taxon>Coleoptera</taxon>
        <taxon>Polyphaga</taxon>
        <taxon>Elateriformia</taxon>
        <taxon>Elateroidea</taxon>
        <taxon>Elateridae</taxon>
        <taxon>Agrypninae</taxon>
        <taxon>Pyrophorini</taxon>
        <taxon>Ignelater</taxon>
    </lineage>
</organism>
<comment type="caution">
    <text evidence="11">The sequence shown here is derived from an EMBL/GenBank/DDBJ whole genome shotgun (WGS) entry which is preliminary data.</text>
</comment>
<reference evidence="11" key="1">
    <citation type="submission" date="2019-08" db="EMBL/GenBank/DDBJ databases">
        <title>The genome of the North American firefly Photinus pyralis.</title>
        <authorList>
            <consortium name="Photinus pyralis genome working group"/>
            <person name="Fallon T.R."/>
            <person name="Sander Lower S.E."/>
            <person name="Weng J.-K."/>
        </authorList>
    </citation>
    <scope>NUCLEOTIDE SEQUENCE</scope>
    <source>
        <strain evidence="11">TRF0915ILg1</strain>
        <tissue evidence="11">Whole body</tissue>
    </source>
</reference>
<feature type="transmembrane region" description="Helical" evidence="10">
    <location>
        <begin position="181"/>
        <end position="202"/>
    </location>
</feature>
<dbReference type="InterPro" id="IPR004117">
    <property type="entry name" value="7tm6_olfct_rcpt"/>
</dbReference>
<keyword evidence="2" id="KW-1003">Cell membrane</keyword>
<evidence type="ECO:0000256" key="10">
    <source>
        <dbReference type="RuleBase" id="RU351113"/>
    </source>
</evidence>
<dbReference type="PANTHER" id="PTHR21137:SF35">
    <property type="entry name" value="ODORANT RECEPTOR 19A-RELATED"/>
    <property type="match status" value="1"/>
</dbReference>
<evidence type="ECO:0000256" key="4">
    <source>
        <dbReference type="ARBA" id="ARBA00022692"/>
    </source>
</evidence>
<comment type="subcellular location">
    <subcellularLocation>
        <location evidence="1 10">Cell membrane</location>
        <topology evidence="1 10">Multi-pass membrane protein</topology>
    </subcellularLocation>
</comment>
<keyword evidence="8 10" id="KW-0675">Receptor</keyword>
<dbReference type="AlphaFoldDB" id="A0A8K0DQY6"/>
<feature type="transmembrane region" description="Helical" evidence="10">
    <location>
        <begin position="284"/>
        <end position="304"/>
    </location>
</feature>
<evidence type="ECO:0000256" key="7">
    <source>
        <dbReference type="ARBA" id="ARBA00023136"/>
    </source>
</evidence>
<evidence type="ECO:0000313" key="12">
    <source>
        <dbReference type="Proteomes" id="UP000801492"/>
    </source>
</evidence>
<dbReference type="Proteomes" id="UP000801492">
    <property type="component" value="Unassembled WGS sequence"/>
</dbReference>
<dbReference type="GO" id="GO:0005549">
    <property type="term" value="F:odorant binding"/>
    <property type="evidence" value="ECO:0007669"/>
    <property type="project" value="InterPro"/>
</dbReference>
<feature type="transmembrane region" description="Helical" evidence="10">
    <location>
        <begin position="127"/>
        <end position="145"/>
    </location>
</feature>
<evidence type="ECO:0000256" key="3">
    <source>
        <dbReference type="ARBA" id="ARBA00022606"/>
    </source>
</evidence>
<evidence type="ECO:0000256" key="5">
    <source>
        <dbReference type="ARBA" id="ARBA00022725"/>
    </source>
</evidence>
<feature type="transmembrane region" description="Helical" evidence="10">
    <location>
        <begin position="252"/>
        <end position="278"/>
    </location>
</feature>
<accession>A0A8K0DQY6</accession>
<name>A0A8K0DQY6_IGNLU</name>
<dbReference type="GO" id="GO:0007165">
    <property type="term" value="P:signal transduction"/>
    <property type="evidence" value="ECO:0007669"/>
    <property type="project" value="UniProtKB-KW"/>
</dbReference>
<keyword evidence="9 10" id="KW-0807">Transducer</keyword>
<evidence type="ECO:0000256" key="8">
    <source>
        <dbReference type="ARBA" id="ARBA00023170"/>
    </source>
</evidence>
<keyword evidence="7 10" id="KW-0472">Membrane</keyword>
<gene>
    <name evidence="11" type="ORF">ILUMI_01326</name>
</gene>
<dbReference type="OrthoDB" id="6604226at2759"/>
<sequence>MPISNSADAYRLQYIILSATGAWPKENPTILYRFNTFLSWFYGLGLYGIMLTQCIHDITDITKLSETLYIMVSFMGFIIKFLVFTYRKKEFLDILEFLKDPVFVSYPEDLDHYMVKTIKSWTLLSKVYQFLIICCIILYLIYPILDNKALPFAFPYDLGQYNIVMYGFQLIGEYYSANNNIYLDVLCASLMGIIAAQLDILAEKIIRIRENDSVLDEYEISIRADEEAIKRLKQCVVHHLAIIKVVNSIENVFTIGLLAQFVASALVICNTIFDFVLVPVSSQLFLLVDYLIIILVQLFIYCWYGNEIIVKSFKIGEACFMSKWYMSDNRVRKYLFIIMERCKRPMKITVMKISILSLAAFASILQWSYSYLALLLKMYSKKSLQSTN</sequence>
<keyword evidence="12" id="KW-1185">Reference proteome</keyword>
<evidence type="ECO:0000256" key="2">
    <source>
        <dbReference type="ARBA" id="ARBA00022475"/>
    </source>
</evidence>
<comment type="similarity">
    <text evidence="10">Belongs to the insect chemoreceptor superfamily. Heteromeric odorant receptor channel (TC 1.A.69) family.</text>
</comment>
<keyword evidence="5 10" id="KW-0552">Olfaction</keyword>
<dbReference type="PANTHER" id="PTHR21137">
    <property type="entry name" value="ODORANT RECEPTOR"/>
    <property type="match status" value="1"/>
</dbReference>
<evidence type="ECO:0000256" key="1">
    <source>
        <dbReference type="ARBA" id="ARBA00004651"/>
    </source>
</evidence>
<keyword evidence="3 10" id="KW-0716">Sensory transduction</keyword>
<proteinExistence type="inferred from homology"/>
<dbReference type="GO" id="GO:0005886">
    <property type="term" value="C:plasma membrane"/>
    <property type="evidence" value="ECO:0007669"/>
    <property type="project" value="UniProtKB-SubCell"/>
</dbReference>